<dbReference type="HOGENOM" id="CLU_021581_0_0_6"/>
<dbReference type="RefSeq" id="WP_011395683.1">
    <property type="nucleotide sequence ID" value="NC_007645.1"/>
</dbReference>
<reference evidence="2 3" key="1">
    <citation type="journal article" date="2005" name="Nucleic Acids Res.">
        <title>Genomic blueprint of Hahella chejuensis, a marine microbe producing an algicidal agent.</title>
        <authorList>
            <person name="Jeong H."/>
            <person name="Yim J.H."/>
            <person name="Lee C."/>
            <person name="Choi S.-H."/>
            <person name="Park Y.K."/>
            <person name="Yoon S.H."/>
            <person name="Hur C.-G."/>
            <person name="Kang H.-Y."/>
            <person name="Kim D."/>
            <person name="Lee H.H."/>
            <person name="Park K.H."/>
            <person name="Park S.-H."/>
            <person name="Park H.-S."/>
            <person name="Lee H.K."/>
            <person name="Oh T.K."/>
            <person name="Kim J.F."/>
        </authorList>
    </citation>
    <scope>NUCLEOTIDE SEQUENCE [LARGE SCALE GENOMIC DNA]</scope>
    <source>
        <strain evidence="2 3">KCTC 2396</strain>
    </source>
</reference>
<proteinExistence type="predicted"/>
<evidence type="ECO:0008006" key="4">
    <source>
        <dbReference type="Google" id="ProtNLM"/>
    </source>
</evidence>
<evidence type="ECO:0000313" key="2">
    <source>
        <dbReference type="EMBL" id="ABC28611.1"/>
    </source>
</evidence>
<dbReference type="OrthoDB" id="6188167at2"/>
<feature type="compositionally biased region" description="Polar residues" evidence="1">
    <location>
        <begin position="278"/>
        <end position="288"/>
    </location>
</feature>
<sequence>MNKGSGVSYIRERVKAHPKPADEQLLTRIRDHSISMLLNFLNSMFDGVDDSFFELANHAHTNNEQNRYFEAMREIRIKRKGIENHFQQELARLFNQPPSQHKTSESLSDNVDVDVLSLVQNDALEESVAINSMISKARANFSGSLLQFQTRVSSVYGETNEENAVNPLDPEHICKAFSDACIGLDIEIKEKLIVYKQFDRYVMGNLVECLEEANKIMIQAGVMPNLKYTAKKSRVTPRSTSDVSARPLEAQSDANGYDGAGDVFSQVQELLSALRNTASNPEQQQGDPNTGAGGRQAPPPGNVQFIADADLLSILSRLQHSVRTENLAEGPVVALDLRTAVQGLLSEESQKSGKATALDQIDEDLINLVSMLFEFILDDYNLSAPIQVLISRLQIPILKVAIRDKSFFSKPSHPARKLLNALAKAGIGWSDASEKKRDKLYEQIHRAVQRILEEFNGESELFEEIYQEFSQYLSREERKAKLVEQRTKEAEIGRVKSHKAHQVVEQILSEKIAAQPLPPVAVELLRGGWSRVMFLAYLKEDTEHRLNQCTKVVDELTWCLQPHAEVEARQRWVKVVPQLLKNLKAGLKEVSYNSAKLEHMLGELKKALTETFKQQSITSAQNDAPKPPAPVAAVIEQKLTPAIKTAVERQSEYEDAALAEYLTKIDEMECGAWIEFSLVNGTRFRCKLSTKIEDSDTYIFVNRLGLKVVEKTRGELAHELRKGRIKALEEGLLFDRAMNAVIGNLRKMSGKAA</sequence>
<dbReference type="STRING" id="349521.HCH_01766"/>
<protein>
    <recommendedName>
        <fullName evidence="4">Thymidine phosphorylase</fullName>
    </recommendedName>
</protein>
<dbReference type="Pfam" id="PF07793">
    <property type="entry name" value="DUF1631"/>
    <property type="match status" value="1"/>
</dbReference>
<name>Q2SL63_HAHCH</name>
<feature type="region of interest" description="Disordered" evidence="1">
    <location>
        <begin position="278"/>
        <end position="300"/>
    </location>
</feature>
<dbReference type="EMBL" id="CP000155">
    <property type="protein sequence ID" value="ABC28611.1"/>
    <property type="molecule type" value="Genomic_DNA"/>
</dbReference>
<dbReference type="Proteomes" id="UP000000238">
    <property type="component" value="Chromosome"/>
</dbReference>
<dbReference type="InterPro" id="IPR012434">
    <property type="entry name" value="DUF1631"/>
</dbReference>
<evidence type="ECO:0000313" key="3">
    <source>
        <dbReference type="Proteomes" id="UP000000238"/>
    </source>
</evidence>
<keyword evidence="3" id="KW-1185">Reference proteome</keyword>
<organism evidence="2 3">
    <name type="scientific">Hahella chejuensis (strain KCTC 2396)</name>
    <dbReference type="NCBI Taxonomy" id="349521"/>
    <lineage>
        <taxon>Bacteria</taxon>
        <taxon>Pseudomonadati</taxon>
        <taxon>Pseudomonadota</taxon>
        <taxon>Gammaproteobacteria</taxon>
        <taxon>Oceanospirillales</taxon>
        <taxon>Hahellaceae</taxon>
        <taxon>Hahella</taxon>
    </lineage>
</organism>
<dbReference type="AlphaFoldDB" id="Q2SL63"/>
<dbReference type="eggNOG" id="COG3170">
    <property type="taxonomic scope" value="Bacteria"/>
</dbReference>
<gene>
    <name evidence="2" type="ordered locus">HCH_01766</name>
</gene>
<accession>Q2SL63</accession>
<dbReference type="KEGG" id="hch:HCH_01766"/>
<evidence type="ECO:0000256" key="1">
    <source>
        <dbReference type="SAM" id="MobiDB-lite"/>
    </source>
</evidence>
<feature type="region of interest" description="Disordered" evidence="1">
    <location>
        <begin position="231"/>
        <end position="257"/>
    </location>
</feature>